<sequence>MGIKFGLFMFLPLISFKAMSVLGMYPGSLEMVNLGSLNGSLILMTGIFSMLAIKPIMSSSSPLIMTLVILFHGIAFLTGDMLVVLLVSDVMICWITLGFGLNHTSMKELTSNMYLVYYVMIPSTPLLMMVLLEFSKGKSMGLFTTYGMDYMIVFNGVGLGLMILLSGLAKLPVFGLHYWLPKAHVQAPTILSMILAGLSLKIGLMVTSFVMINTLIPLTLISGIVGVLILGLLVSTYIGTSAVDSKVFLAYCSVSHMTMGCIGIGLMIYLGFKGAWLIGLGHCLSSPLLFYIAGNVQYGTGSRLMLPSKGAKLSWAMFILLLLLLMDLPFPPTFSFWGEVSLLTSLHSMYYLLSCLVVISLVVLLRGYEKVFTVMRGFMCSSLLASFMGSGLILLLGAMLV</sequence>
<comment type="function">
    <text evidence="16">Core subunit of the mitochondrial membrane respiratory chain NADH dehydrogenase (Complex I) which catalyzes electron transfer from NADH through the respiratory chain, using ubiquinone as an electron acceptor. Essential for the catalytic activity and assembly of complex I.</text>
</comment>
<keyword evidence="11 16" id="KW-0520">NAD</keyword>
<evidence type="ECO:0000256" key="11">
    <source>
        <dbReference type="ARBA" id="ARBA00023027"/>
    </source>
</evidence>
<feature type="transmembrane region" description="Helical" evidence="16">
    <location>
        <begin position="275"/>
        <end position="293"/>
    </location>
</feature>
<keyword evidence="5 16" id="KW-0813">Transport</keyword>
<geneLocation type="mitochondrion" evidence="18"/>
<feature type="domain" description="NADH:quinone oxidoreductase/Mrp antiporter transmembrane" evidence="17">
    <location>
        <begin position="92"/>
        <end position="359"/>
    </location>
</feature>
<gene>
    <name evidence="18" type="primary">nad4</name>
</gene>
<evidence type="ECO:0000259" key="17">
    <source>
        <dbReference type="Pfam" id="PF00361"/>
    </source>
</evidence>
<keyword evidence="10 16" id="KW-1133">Transmembrane helix</keyword>
<feature type="transmembrane region" description="Helical" evidence="16">
    <location>
        <begin position="83"/>
        <end position="102"/>
    </location>
</feature>
<dbReference type="GO" id="GO:0008137">
    <property type="term" value="F:NADH dehydrogenase (ubiquinone) activity"/>
    <property type="evidence" value="ECO:0007669"/>
    <property type="project" value="UniProtKB-UniRule"/>
</dbReference>
<keyword evidence="13 16" id="KW-0496">Mitochondrion</keyword>
<feature type="transmembrane region" description="Helical" evidence="16">
    <location>
        <begin position="350"/>
        <end position="368"/>
    </location>
</feature>
<evidence type="ECO:0000256" key="14">
    <source>
        <dbReference type="ARBA" id="ARBA00023136"/>
    </source>
</evidence>
<dbReference type="PANTHER" id="PTHR43507">
    <property type="entry name" value="NADH-UBIQUINONE OXIDOREDUCTASE CHAIN 4"/>
    <property type="match status" value="1"/>
</dbReference>
<evidence type="ECO:0000256" key="7">
    <source>
        <dbReference type="ARBA" id="ARBA00022692"/>
    </source>
</evidence>
<evidence type="ECO:0000256" key="8">
    <source>
        <dbReference type="ARBA" id="ARBA00022967"/>
    </source>
</evidence>
<feature type="transmembrane region" description="Helical" evidence="16">
    <location>
        <begin position="218"/>
        <end position="240"/>
    </location>
</feature>
<evidence type="ECO:0000256" key="15">
    <source>
        <dbReference type="ARBA" id="ARBA00049551"/>
    </source>
</evidence>
<dbReference type="EC" id="7.1.1.2" evidence="3 16"/>
<dbReference type="Pfam" id="PF00361">
    <property type="entry name" value="Proton_antipo_M"/>
    <property type="match status" value="1"/>
</dbReference>
<evidence type="ECO:0000256" key="1">
    <source>
        <dbReference type="ARBA" id="ARBA00004225"/>
    </source>
</evidence>
<comment type="similarity">
    <text evidence="2 16">Belongs to the complex I subunit 4 family.</text>
</comment>
<evidence type="ECO:0000256" key="6">
    <source>
        <dbReference type="ARBA" id="ARBA00022660"/>
    </source>
</evidence>
<feature type="transmembrane region" description="Helical" evidence="16">
    <location>
        <begin position="7"/>
        <end position="25"/>
    </location>
</feature>
<organism evidence="18">
    <name type="scientific">Salpa younti</name>
    <dbReference type="NCBI Taxonomy" id="2072449"/>
    <lineage>
        <taxon>Eukaryota</taxon>
        <taxon>Metazoa</taxon>
        <taxon>Chordata</taxon>
        <taxon>Tunicata</taxon>
        <taxon>Thaliacea</taxon>
        <taxon>Salpida</taxon>
        <taxon>Salpidae</taxon>
        <taxon>Salpa</taxon>
    </lineage>
</organism>
<evidence type="ECO:0000256" key="12">
    <source>
        <dbReference type="ARBA" id="ARBA00023075"/>
    </source>
</evidence>
<dbReference type="GO" id="GO:0031966">
    <property type="term" value="C:mitochondrial membrane"/>
    <property type="evidence" value="ECO:0007669"/>
    <property type="project" value="UniProtKB-SubCell"/>
</dbReference>
<dbReference type="InterPro" id="IPR001750">
    <property type="entry name" value="ND/Mrp_TM"/>
</dbReference>
<feature type="transmembrane region" description="Helical" evidence="16">
    <location>
        <begin position="190"/>
        <end position="212"/>
    </location>
</feature>
<keyword evidence="6 16" id="KW-0679">Respiratory chain</keyword>
<dbReference type="EMBL" id="LC590037">
    <property type="protein sequence ID" value="BCM73319.1"/>
    <property type="molecule type" value="Genomic_DNA"/>
</dbReference>
<keyword evidence="9 16" id="KW-0249">Electron transport</keyword>
<evidence type="ECO:0000256" key="13">
    <source>
        <dbReference type="ARBA" id="ARBA00023128"/>
    </source>
</evidence>
<evidence type="ECO:0000256" key="4">
    <source>
        <dbReference type="ARBA" id="ARBA00021006"/>
    </source>
</evidence>
<dbReference type="GO" id="GO:0015990">
    <property type="term" value="P:electron transport coupled proton transport"/>
    <property type="evidence" value="ECO:0007669"/>
    <property type="project" value="TreeGrafter"/>
</dbReference>
<dbReference type="PANTHER" id="PTHR43507:SF20">
    <property type="entry name" value="NADH-UBIQUINONE OXIDOREDUCTASE CHAIN 4"/>
    <property type="match status" value="1"/>
</dbReference>
<keyword evidence="7 16" id="KW-0812">Transmembrane</keyword>
<feature type="transmembrane region" description="Helical" evidence="16">
    <location>
        <begin position="60"/>
        <end position="77"/>
    </location>
</feature>
<proteinExistence type="inferred from homology"/>
<evidence type="ECO:0000256" key="2">
    <source>
        <dbReference type="ARBA" id="ARBA00009025"/>
    </source>
</evidence>
<dbReference type="PRINTS" id="PR01437">
    <property type="entry name" value="NUOXDRDTASE4"/>
</dbReference>
<accession>A0AA86IRB1</accession>
<evidence type="ECO:0000313" key="18">
    <source>
        <dbReference type="EMBL" id="BCM73319.1"/>
    </source>
</evidence>
<evidence type="ECO:0000256" key="10">
    <source>
        <dbReference type="ARBA" id="ARBA00022989"/>
    </source>
</evidence>
<reference evidence="18" key="1">
    <citation type="submission" date="2020-10" db="EMBL/GenBank/DDBJ databases">
        <title>Nuclear ribosomal and mitochondrial DNA copy number and intra-individual variation in the tunicate zooplankton salps.</title>
        <authorList>
            <person name="Goodall-Copestake W.P."/>
        </authorList>
    </citation>
    <scope>NUCLEOTIDE SEQUENCE</scope>
    <source>
        <strain evidence="18">E113_Sy1</strain>
        <tissue evidence="18">Muscle</tissue>
    </source>
</reference>
<dbReference type="GO" id="GO:0042773">
    <property type="term" value="P:ATP synthesis coupled electron transport"/>
    <property type="evidence" value="ECO:0007669"/>
    <property type="project" value="InterPro"/>
</dbReference>
<comment type="subcellular location">
    <subcellularLocation>
        <location evidence="1 16">Mitochondrion membrane</location>
        <topology evidence="1 16">Multi-pass membrane protein</topology>
    </subcellularLocation>
</comment>
<name>A0AA86IRB1_9UROC</name>
<feature type="transmembrane region" description="Helical" evidence="16">
    <location>
        <begin position="313"/>
        <end position="330"/>
    </location>
</feature>
<keyword evidence="8" id="KW-1278">Translocase</keyword>
<dbReference type="GO" id="GO:0048039">
    <property type="term" value="F:ubiquinone binding"/>
    <property type="evidence" value="ECO:0007669"/>
    <property type="project" value="TreeGrafter"/>
</dbReference>
<protein>
    <recommendedName>
        <fullName evidence="4 16">NADH-ubiquinone oxidoreductase chain 4</fullName>
        <ecNumber evidence="3 16">7.1.1.2</ecNumber>
    </recommendedName>
</protein>
<feature type="transmembrane region" description="Helical" evidence="16">
    <location>
        <begin position="152"/>
        <end position="178"/>
    </location>
</feature>
<keyword evidence="14 16" id="KW-0472">Membrane</keyword>
<dbReference type="AlphaFoldDB" id="A0AA86IRB1"/>
<comment type="catalytic activity">
    <reaction evidence="15 16">
        <text>a ubiquinone + NADH + 5 H(+)(in) = a ubiquinol + NAD(+) + 4 H(+)(out)</text>
        <dbReference type="Rhea" id="RHEA:29091"/>
        <dbReference type="Rhea" id="RHEA-COMP:9565"/>
        <dbReference type="Rhea" id="RHEA-COMP:9566"/>
        <dbReference type="ChEBI" id="CHEBI:15378"/>
        <dbReference type="ChEBI" id="CHEBI:16389"/>
        <dbReference type="ChEBI" id="CHEBI:17976"/>
        <dbReference type="ChEBI" id="CHEBI:57540"/>
        <dbReference type="ChEBI" id="CHEBI:57945"/>
        <dbReference type="EC" id="7.1.1.2"/>
    </reaction>
</comment>
<feature type="transmembrane region" description="Helical" evidence="16">
    <location>
        <begin position="31"/>
        <end position="53"/>
    </location>
</feature>
<keyword evidence="12 16" id="KW-0830">Ubiquinone</keyword>
<dbReference type="GO" id="GO:0003954">
    <property type="term" value="F:NADH dehydrogenase activity"/>
    <property type="evidence" value="ECO:0007669"/>
    <property type="project" value="TreeGrafter"/>
</dbReference>
<evidence type="ECO:0000256" key="3">
    <source>
        <dbReference type="ARBA" id="ARBA00012944"/>
    </source>
</evidence>
<feature type="transmembrane region" description="Helical" evidence="16">
    <location>
        <begin position="114"/>
        <end position="132"/>
    </location>
</feature>
<evidence type="ECO:0000256" key="9">
    <source>
        <dbReference type="ARBA" id="ARBA00022982"/>
    </source>
</evidence>
<evidence type="ECO:0000256" key="5">
    <source>
        <dbReference type="ARBA" id="ARBA00022448"/>
    </source>
</evidence>
<evidence type="ECO:0000256" key="16">
    <source>
        <dbReference type="RuleBase" id="RU003297"/>
    </source>
</evidence>
<feature type="transmembrane region" description="Helical" evidence="16">
    <location>
        <begin position="380"/>
        <end position="400"/>
    </location>
</feature>
<feature type="transmembrane region" description="Helical" evidence="16">
    <location>
        <begin position="247"/>
        <end position="269"/>
    </location>
</feature>
<dbReference type="InterPro" id="IPR003918">
    <property type="entry name" value="NADH_UbQ_OxRdtase"/>
</dbReference>